<accession>A0A6V7XYE2</accession>
<evidence type="ECO:0000313" key="1">
    <source>
        <dbReference type="EMBL" id="CAD2204275.1"/>
    </source>
</evidence>
<sequence length="68" mass="7895">MEVCSVCKPLNPVNKKRNASEIMHRSVRMLEFKKIKFVKYSSLTSQHLDKPISKNLEMFGQELVVTMP</sequence>
<protein>
    <submittedName>
        <fullName evidence="1">Uncharacterized protein</fullName>
    </submittedName>
</protein>
<organism evidence="1 2">
    <name type="scientific">Meloidogyne enterolobii</name>
    <name type="common">Root-knot nematode worm</name>
    <name type="synonym">Meloidogyne mayaguensis</name>
    <dbReference type="NCBI Taxonomy" id="390850"/>
    <lineage>
        <taxon>Eukaryota</taxon>
        <taxon>Metazoa</taxon>
        <taxon>Ecdysozoa</taxon>
        <taxon>Nematoda</taxon>
        <taxon>Chromadorea</taxon>
        <taxon>Rhabditida</taxon>
        <taxon>Tylenchina</taxon>
        <taxon>Tylenchomorpha</taxon>
        <taxon>Tylenchoidea</taxon>
        <taxon>Meloidogynidae</taxon>
        <taxon>Meloidogyninae</taxon>
        <taxon>Meloidogyne</taxon>
    </lineage>
</organism>
<name>A0A6V7XYE2_MELEN</name>
<evidence type="ECO:0000313" key="2">
    <source>
        <dbReference type="Proteomes" id="UP000580250"/>
    </source>
</evidence>
<gene>
    <name evidence="1" type="ORF">MENT_LOCUS58007</name>
</gene>
<dbReference type="AlphaFoldDB" id="A0A6V7XYE2"/>
<comment type="caution">
    <text evidence="1">The sequence shown here is derived from an EMBL/GenBank/DDBJ whole genome shotgun (WGS) entry which is preliminary data.</text>
</comment>
<dbReference type="Proteomes" id="UP000580250">
    <property type="component" value="Unassembled WGS sequence"/>
</dbReference>
<proteinExistence type="predicted"/>
<dbReference type="EMBL" id="CAJEWN010002562">
    <property type="protein sequence ID" value="CAD2204275.1"/>
    <property type="molecule type" value="Genomic_DNA"/>
</dbReference>
<reference evidence="1 2" key="1">
    <citation type="submission" date="2020-08" db="EMBL/GenBank/DDBJ databases">
        <authorList>
            <person name="Koutsovoulos G."/>
            <person name="Danchin GJ E."/>
        </authorList>
    </citation>
    <scope>NUCLEOTIDE SEQUENCE [LARGE SCALE GENOMIC DNA]</scope>
</reference>